<evidence type="ECO:0000313" key="3">
    <source>
        <dbReference type="Proteomes" id="UP001075461"/>
    </source>
</evidence>
<organism evidence="2 3">
    <name type="scientific">Campylobacter ureolyticus</name>
    <dbReference type="NCBI Taxonomy" id="827"/>
    <lineage>
        <taxon>Bacteria</taxon>
        <taxon>Pseudomonadati</taxon>
        <taxon>Campylobacterota</taxon>
        <taxon>Epsilonproteobacteria</taxon>
        <taxon>Campylobacterales</taxon>
        <taxon>Campylobacteraceae</taxon>
        <taxon>Campylobacter</taxon>
    </lineage>
</organism>
<dbReference type="RefSeq" id="WP_269480714.1">
    <property type="nucleotide sequence ID" value="NZ_JAPXGI010000008.1"/>
</dbReference>
<dbReference type="AlphaFoldDB" id="A0A9Q4PXC5"/>
<dbReference type="Proteomes" id="UP001075461">
    <property type="component" value="Unassembled WGS sequence"/>
</dbReference>
<evidence type="ECO:0008006" key="4">
    <source>
        <dbReference type="Google" id="ProtNLM"/>
    </source>
</evidence>
<sequence length="68" mass="8090">MGFKKTTKKEDEFIENARGETSNLTPKRQKRSKTFLMYFTDDEFQRVSIEAQNIGMGINQYIRFKIFS</sequence>
<feature type="region of interest" description="Disordered" evidence="1">
    <location>
        <begin position="1"/>
        <end position="28"/>
    </location>
</feature>
<reference evidence="2" key="1">
    <citation type="submission" date="2022-12" db="EMBL/GenBank/DDBJ databases">
        <title>Species Delineation and Comparative Genomics within the Campylobacter ureolyticus Complex.</title>
        <authorList>
            <person name="Maki J."/>
            <person name="Howard M."/>
            <person name="Connelly S."/>
            <person name="Hardy D.J."/>
            <person name="Cameron A."/>
        </authorList>
    </citation>
    <scope>NUCLEOTIDE SEQUENCE</scope>
    <source>
        <strain evidence="2">URMC_786</strain>
    </source>
</reference>
<evidence type="ECO:0000256" key="1">
    <source>
        <dbReference type="SAM" id="MobiDB-lite"/>
    </source>
</evidence>
<comment type="caution">
    <text evidence="2">The sequence shown here is derived from an EMBL/GenBank/DDBJ whole genome shotgun (WGS) entry which is preliminary data.</text>
</comment>
<accession>A0A9Q4PXC5</accession>
<name>A0A9Q4PXC5_9BACT</name>
<dbReference type="EMBL" id="JAPXGP010000010">
    <property type="protein sequence ID" value="MCZ6162491.1"/>
    <property type="molecule type" value="Genomic_DNA"/>
</dbReference>
<evidence type="ECO:0000313" key="2">
    <source>
        <dbReference type="EMBL" id="MCZ6162491.1"/>
    </source>
</evidence>
<protein>
    <recommendedName>
        <fullName evidence="4">Mobilization protein</fullName>
    </recommendedName>
</protein>
<proteinExistence type="predicted"/>
<feature type="compositionally biased region" description="Basic and acidic residues" evidence="1">
    <location>
        <begin position="8"/>
        <end position="18"/>
    </location>
</feature>
<gene>
    <name evidence="2" type="ORF">O6B92_09145</name>
</gene>